<accession>A0AAV4BWZ7</accession>
<protein>
    <submittedName>
        <fullName evidence="2">Uncharacterized protein</fullName>
    </submittedName>
</protein>
<dbReference type="Proteomes" id="UP000735302">
    <property type="component" value="Unassembled WGS sequence"/>
</dbReference>
<dbReference type="EMBL" id="BLXT01005681">
    <property type="protein sequence ID" value="GFO24940.1"/>
    <property type="molecule type" value="Genomic_DNA"/>
</dbReference>
<reference evidence="2 3" key="1">
    <citation type="journal article" date="2021" name="Elife">
        <title>Chloroplast acquisition without the gene transfer in kleptoplastic sea slugs, Plakobranchus ocellatus.</title>
        <authorList>
            <person name="Maeda T."/>
            <person name="Takahashi S."/>
            <person name="Yoshida T."/>
            <person name="Shimamura S."/>
            <person name="Takaki Y."/>
            <person name="Nagai Y."/>
            <person name="Toyoda A."/>
            <person name="Suzuki Y."/>
            <person name="Arimoto A."/>
            <person name="Ishii H."/>
            <person name="Satoh N."/>
            <person name="Nishiyama T."/>
            <person name="Hasebe M."/>
            <person name="Maruyama T."/>
            <person name="Minagawa J."/>
            <person name="Obokata J."/>
            <person name="Shigenobu S."/>
        </authorList>
    </citation>
    <scope>NUCLEOTIDE SEQUENCE [LARGE SCALE GENOMIC DNA]</scope>
</reference>
<keyword evidence="3" id="KW-1185">Reference proteome</keyword>
<proteinExistence type="predicted"/>
<evidence type="ECO:0000313" key="3">
    <source>
        <dbReference type="Proteomes" id="UP000735302"/>
    </source>
</evidence>
<feature type="region of interest" description="Disordered" evidence="1">
    <location>
        <begin position="84"/>
        <end position="103"/>
    </location>
</feature>
<evidence type="ECO:0000313" key="2">
    <source>
        <dbReference type="EMBL" id="GFO24940.1"/>
    </source>
</evidence>
<sequence>MTSSSIISRPSQGVPPRRRMRVEISQHKKRLRKLLKDFSQRKFRNWGIGRQIQRANGWSLFQANCGSCSMQASFQIYFRKTGSVSDEESHLAPGDPPCRRSRV</sequence>
<organism evidence="2 3">
    <name type="scientific">Plakobranchus ocellatus</name>
    <dbReference type="NCBI Taxonomy" id="259542"/>
    <lineage>
        <taxon>Eukaryota</taxon>
        <taxon>Metazoa</taxon>
        <taxon>Spiralia</taxon>
        <taxon>Lophotrochozoa</taxon>
        <taxon>Mollusca</taxon>
        <taxon>Gastropoda</taxon>
        <taxon>Heterobranchia</taxon>
        <taxon>Euthyneura</taxon>
        <taxon>Panpulmonata</taxon>
        <taxon>Sacoglossa</taxon>
        <taxon>Placobranchoidea</taxon>
        <taxon>Plakobranchidae</taxon>
        <taxon>Plakobranchus</taxon>
    </lineage>
</organism>
<evidence type="ECO:0000256" key="1">
    <source>
        <dbReference type="SAM" id="MobiDB-lite"/>
    </source>
</evidence>
<dbReference type="AlphaFoldDB" id="A0AAV4BWZ7"/>
<comment type="caution">
    <text evidence="2">The sequence shown here is derived from an EMBL/GenBank/DDBJ whole genome shotgun (WGS) entry which is preliminary data.</text>
</comment>
<name>A0AAV4BWZ7_9GAST</name>
<gene>
    <name evidence="2" type="ORF">PoB_005144500</name>
</gene>